<dbReference type="InterPro" id="IPR012337">
    <property type="entry name" value="RNaseH-like_sf"/>
</dbReference>
<gene>
    <name evidence="1" type="ORF">PsAD2_01649</name>
</gene>
<dbReference type="SUPFAM" id="SSF53098">
    <property type="entry name" value="Ribonuclease H-like"/>
    <property type="match status" value="1"/>
</dbReference>
<name>A0A165ZF73_9HYPH</name>
<proteinExistence type="predicted"/>
<reference evidence="1 2" key="1">
    <citation type="journal article" date="2016" name="Front. Microbiol.">
        <title>Comparative Genomic Analysis Reveals a Diverse Repertoire of Genes Involved in Prokaryote-Eukaryote Interactions within the Pseudovibrio Genus.</title>
        <authorList>
            <person name="Romano S."/>
            <person name="Fernandez-Guerra A."/>
            <person name="Reen F.J."/>
            <person name="Glockner F.O."/>
            <person name="Crowley S.P."/>
            <person name="O'Sullivan O."/>
            <person name="Cotter P.D."/>
            <person name="Adams C."/>
            <person name="Dobson A.D."/>
            <person name="O'Gara F."/>
        </authorList>
    </citation>
    <scope>NUCLEOTIDE SEQUENCE [LARGE SCALE GENOMIC DNA]</scope>
    <source>
        <strain evidence="1 2">Ad2</strain>
    </source>
</reference>
<accession>A0A165ZF73</accession>
<evidence type="ECO:0008006" key="3">
    <source>
        <dbReference type="Google" id="ProtNLM"/>
    </source>
</evidence>
<sequence length="139" mass="16034">MLPQRVGWVTDPKRVRRLYNELGPQLRNNAPKCRFKAKLRSDRQEPTQSHQIWAMDFFHAQLATGWKVRILAIVVTYAWYAPATDLKFSYNGGDVVITLAKVCQQIDYPRVIRCDYDSECVSRDLVSKANPKGVVVECF</sequence>
<keyword evidence="2" id="KW-1185">Reference proteome</keyword>
<dbReference type="PANTHER" id="PTHR47515">
    <property type="entry name" value="LOW CALCIUM RESPONSE LOCUS PROTEIN T"/>
    <property type="match status" value="1"/>
</dbReference>
<dbReference type="EMBL" id="LMCB01000012">
    <property type="protein sequence ID" value="KZL19828.1"/>
    <property type="molecule type" value="Genomic_DNA"/>
</dbReference>
<dbReference type="GO" id="GO:0003676">
    <property type="term" value="F:nucleic acid binding"/>
    <property type="evidence" value="ECO:0007669"/>
    <property type="project" value="InterPro"/>
</dbReference>
<comment type="caution">
    <text evidence="1">The sequence shown here is derived from an EMBL/GenBank/DDBJ whole genome shotgun (WGS) entry which is preliminary data.</text>
</comment>
<organism evidence="1 2">
    <name type="scientific">Pseudovibrio axinellae</name>
    <dbReference type="NCBI Taxonomy" id="989403"/>
    <lineage>
        <taxon>Bacteria</taxon>
        <taxon>Pseudomonadati</taxon>
        <taxon>Pseudomonadota</taxon>
        <taxon>Alphaproteobacteria</taxon>
        <taxon>Hyphomicrobiales</taxon>
        <taxon>Stappiaceae</taxon>
        <taxon>Pseudovibrio</taxon>
    </lineage>
</organism>
<dbReference type="InterPro" id="IPR036397">
    <property type="entry name" value="RNaseH_sf"/>
</dbReference>
<evidence type="ECO:0000313" key="1">
    <source>
        <dbReference type="EMBL" id="KZL19828.1"/>
    </source>
</evidence>
<dbReference type="STRING" id="989403.SAMN05421798_109115"/>
<dbReference type="Gene3D" id="3.30.420.10">
    <property type="entry name" value="Ribonuclease H-like superfamily/Ribonuclease H"/>
    <property type="match status" value="1"/>
</dbReference>
<protein>
    <recommendedName>
        <fullName evidence="3">Integrase core domain protein</fullName>
    </recommendedName>
</protein>
<dbReference type="AlphaFoldDB" id="A0A165ZF73"/>
<evidence type="ECO:0000313" key="2">
    <source>
        <dbReference type="Proteomes" id="UP000076577"/>
    </source>
</evidence>
<dbReference type="Proteomes" id="UP000076577">
    <property type="component" value="Unassembled WGS sequence"/>
</dbReference>
<dbReference type="PATRIC" id="fig|989403.3.peg.1750"/>
<dbReference type="PANTHER" id="PTHR47515:SF2">
    <property type="entry name" value="INTEGRASE CORE DOMAIN PROTEIN"/>
    <property type="match status" value="1"/>
</dbReference>